<proteinExistence type="predicted"/>
<sequence>MISAPFTRRAFVKGTASAIALASLPRLGFGATPTVIRLEWQTFKTTPHYASYLNAVKTMKANTNSATPASWQYWVNVHLNYCPHDLPYFLTWHRGYIYYFEAQLRTVSGDSGLILPYWDYYTYPVMPSEFTDTASGNPLYVSRVNTNVYQALSLSPFGTSVTNFQRALSNAFETLLESVPHDAVHDIIGGDMGDITTAPIDPIFYLHHCNLDRLWNAWSLRSTSKVPAANNSYWNGSFTYSSGLTMTKSLTRTTKGLGYDYANDKMPTGLPPQARDGRIIRVQGQTMPNQTRPAVAALTTTPPHTVSSTRESLGGVTNVSLGTNSLSAAIPLQATSTNTLQSVLTTSPAVGLGNSSAATTASPQAATPATKFPYVKLVLDGVALAKAAKAGGFFYNVYINLPASVDVNAAGAPYFVGTLGSFEISTAAHHGMNMMNYDVTDLLAQQGVNKLSQIVVSFVRINAAGSPSGNAIAIQEIRIELGTDAP</sequence>
<accession>A0A9N8QYW6</accession>
<reference evidence="4" key="1">
    <citation type="submission" date="2021-02" db="EMBL/GenBank/DDBJ databases">
        <authorList>
            <person name="Vanwijnsberghe S."/>
        </authorList>
    </citation>
    <scope>NUCLEOTIDE SEQUENCE</scope>
    <source>
        <strain evidence="4">R-70211</strain>
    </source>
</reference>
<keyword evidence="5" id="KW-1185">Reference proteome</keyword>
<feature type="domain" description="Tyrosinase copper-binding" evidence="3">
    <location>
        <begin position="201"/>
        <end position="212"/>
    </location>
</feature>
<comment type="caution">
    <text evidence="4">The sequence shown here is derived from an EMBL/GenBank/DDBJ whole genome shotgun (WGS) entry which is preliminary data.</text>
</comment>
<dbReference type="Pfam" id="PF00264">
    <property type="entry name" value="Tyrosinase"/>
    <property type="match status" value="2"/>
</dbReference>
<keyword evidence="2" id="KW-0186">Copper</keyword>
<dbReference type="SUPFAM" id="SSF48056">
    <property type="entry name" value="Di-copper centre-containing domain"/>
    <property type="match status" value="1"/>
</dbReference>
<evidence type="ECO:0000313" key="5">
    <source>
        <dbReference type="Proteomes" id="UP000675121"/>
    </source>
</evidence>
<dbReference type="PANTHER" id="PTHR11474">
    <property type="entry name" value="TYROSINASE FAMILY MEMBER"/>
    <property type="match status" value="1"/>
</dbReference>
<dbReference type="InterPro" id="IPR008922">
    <property type="entry name" value="Di-copper_centre_dom_sf"/>
</dbReference>
<dbReference type="EMBL" id="CAJNAS010000011">
    <property type="protein sequence ID" value="CAE6913628.1"/>
    <property type="molecule type" value="Genomic_DNA"/>
</dbReference>
<organism evidence="4 5">
    <name type="scientific">Paraburkholderia domus</name>
    <dbReference type="NCBI Taxonomy" id="2793075"/>
    <lineage>
        <taxon>Bacteria</taxon>
        <taxon>Pseudomonadati</taxon>
        <taxon>Pseudomonadota</taxon>
        <taxon>Betaproteobacteria</taxon>
        <taxon>Burkholderiales</taxon>
        <taxon>Burkholderiaceae</taxon>
        <taxon>Paraburkholderia</taxon>
    </lineage>
</organism>
<name>A0A9N8QYW6_9BURK</name>
<protein>
    <recommendedName>
        <fullName evidence="3">Tyrosinase copper-binding domain-containing protein</fullName>
    </recommendedName>
</protein>
<evidence type="ECO:0000256" key="1">
    <source>
        <dbReference type="ARBA" id="ARBA00022723"/>
    </source>
</evidence>
<dbReference type="InterPro" id="IPR050316">
    <property type="entry name" value="Tyrosinase/Hemocyanin"/>
</dbReference>
<dbReference type="InterPro" id="IPR002227">
    <property type="entry name" value="Tyrosinase_Cu-bd"/>
</dbReference>
<dbReference type="Proteomes" id="UP000675121">
    <property type="component" value="Unassembled WGS sequence"/>
</dbReference>
<dbReference type="GO" id="GO:0016491">
    <property type="term" value="F:oxidoreductase activity"/>
    <property type="evidence" value="ECO:0007669"/>
    <property type="project" value="InterPro"/>
</dbReference>
<dbReference type="Gene3D" id="1.10.1280.10">
    <property type="entry name" value="Di-copper center containing domain from catechol oxidase"/>
    <property type="match status" value="2"/>
</dbReference>
<dbReference type="GO" id="GO:0046872">
    <property type="term" value="F:metal ion binding"/>
    <property type="evidence" value="ECO:0007669"/>
    <property type="project" value="UniProtKB-KW"/>
</dbReference>
<dbReference type="PROSITE" id="PS51318">
    <property type="entry name" value="TAT"/>
    <property type="match status" value="1"/>
</dbReference>
<gene>
    <name evidence="4" type="ORF">R70211_04065</name>
</gene>
<dbReference type="InterPro" id="IPR006311">
    <property type="entry name" value="TAT_signal"/>
</dbReference>
<keyword evidence="1" id="KW-0479">Metal-binding</keyword>
<evidence type="ECO:0000256" key="2">
    <source>
        <dbReference type="ARBA" id="ARBA00023008"/>
    </source>
</evidence>
<dbReference type="PROSITE" id="PS00498">
    <property type="entry name" value="TYROSINASE_2"/>
    <property type="match status" value="1"/>
</dbReference>
<evidence type="ECO:0000259" key="3">
    <source>
        <dbReference type="PROSITE" id="PS00498"/>
    </source>
</evidence>
<dbReference type="AlphaFoldDB" id="A0A9N8QYW6"/>
<evidence type="ECO:0000313" key="4">
    <source>
        <dbReference type="EMBL" id="CAE6913628.1"/>
    </source>
</evidence>
<dbReference type="PANTHER" id="PTHR11474:SF76">
    <property type="entry name" value="SHKT DOMAIN-CONTAINING PROTEIN"/>
    <property type="match status" value="1"/>
</dbReference>